<dbReference type="RefSeq" id="WP_065946765.1">
    <property type="nucleotide sequence ID" value="NZ_FNSU01000003.1"/>
</dbReference>
<dbReference type="InterPro" id="IPR029046">
    <property type="entry name" value="LolA/LolB/LppX"/>
</dbReference>
<sequence length="250" mass="28075">MRSFHCTRVLLIGLIFGAHTAAWADELEPKAVTALEQMGGYLRSLQQFRIDAHSHTDQVLDNGQTIEFSHQTRLAAMQPDKLQVSVESDGSRRSLFYNGKSFTLYDSRSGYFANQAAPANIGALLDQLSERYGIELPLSDLFRWNPGTAKEVGISNAVLIGSETIDGQACTHYAYRQPDIDWQLWIRQGSQPLPCRLVISRRDTAEHPRHTVNYQWQLNRPAKPADFEFTPPAGARAVPLQQLEPQGEQP</sequence>
<protein>
    <submittedName>
        <fullName evidence="6">DUF2092 domain-containing protein</fullName>
    </submittedName>
</protein>
<evidence type="ECO:0000256" key="4">
    <source>
        <dbReference type="ARBA" id="ARBA00022927"/>
    </source>
</evidence>
<dbReference type="Pfam" id="PF09865">
    <property type="entry name" value="DUF2092"/>
    <property type="match status" value="1"/>
</dbReference>
<accession>A0A9X9FWT4</accession>
<evidence type="ECO:0000256" key="1">
    <source>
        <dbReference type="ARBA" id="ARBA00011245"/>
    </source>
</evidence>
<evidence type="ECO:0000256" key="2">
    <source>
        <dbReference type="ARBA" id="ARBA00022448"/>
    </source>
</evidence>
<organism evidence="6 7">
    <name type="scientific">Pseudomonas marginalis</name>
    <name type="common">Pseudomonas panacis</name>
    <dbReference type="NCBI Taxonomy" id="298"/>
    <lineage>
        <taxon>Bacteria</taxon>
        <taxon>Pseudomonadati</taxon>
        <taxon>Pseudomonadota</taxon>
        <taxon>Gammaproteobacteria</taxon>
        <taxon>Pseudomonadales</taxon>
        <taxon>Pseudomonadaceae</taxon>
        <taxon>Pseudomonas</taxon>
    </lineage>
</organism>
<dbReference type="SUPFAM" id="SSF89392">
    <property type="entry name" value="Prokaryotic lipoproteins and lipoprotein localization factors"/>
    <property type="match status" value="1"/>
</dbReference>
<evidence type="ECO:0000256" key="3">
    <source>
        <dbReference type="ARBA" id="ARBA00022729"/>
    </source>
</evidence>
<feature type="chain" id="PRO_5040869392" evidence="5">
    <location>
        <begin position="25"/>
        <end position="250"/>
    </location>
</feature>
<evidence type="ECO:0000313" key="7">
    <source>
        <dbReference type="Proteomes" id="UP000316123"/>
    </source>
</evidence>
<reference evidence="6 7" key="1">
    <citation type="submission" date="2019-06" db="EMBL/GenBank/DDBJ databases">
        <title>Pseudomonas bimorpha sp. nov. isolated from bovine raw milk and skim milk concentrate.</title>
        <authorList>
            <person name="Hofmann K."/>
            <person name="Huptas C."/>
            <person name="Doll E."/>
            <person name="Scherer S."/>
            <person name="Wenning M."/>
        </authorList>
    </citation>
    <scope>NUCLEOTIDE SEQUENCE [LARGE SCALE GENOMIC DNA]</scope>
    <source>
        <strain evidence="6 7">DSM 13124</strain>
    </source>
</reference>
<dbReference type="OrthoDB" id="116979at2"/>
<dbReference type="Proteomes" id="UP000316123">
    <property type="component" value="Unassembled WGS sequence"/>
</dbReference>
<gene>
    <name evidence="6" type="ORF">FIV41_19805</name>
</gene>
<dbReference type="EMBL" id="VFEQ01000013">
    <property type="protein sequence ID" value="TWR56752.1"/>
    <property type="molecule type" value="Genomic_DNA"/>
</dbReference>
<keyword evidence="2" id="KW-0813">Transport</keyword>
<proteinExistence type="predicted"/>
<dbReference type="AlphaFoldDB" id="A0A9X9FWT4"/>
<evidence type="ECO:0000256" key="5">
    <source>
        <dbReference type="SAM" id="SignalP"/>
    </source>
</evidence>
<keyword evidence="4" id="KW-0653">Protein transport</keyword>
<comment type="caution">
    <text evidence="6">The sequence shown here is derived from an EMBL/GenBank/DDBJ whole genome shotgun (WGS) entry which is preliminary data.</text>
</comment>
<dbReference type="GO" id="GO:0015031">
    <property type="term" value="P:protein transport"/>
    <property type="evidence" value="ECO:0007669"/>
    <property type="project" value="UniProtKB-KW"/>
</dbReference>
<evidence type="ECO:0000313" key="6">
    <source>
        <dbReference type="EMBL" id="TWR56752.1"/>
    </source>
</evidence>
<feature type="signal peptide" evidence="5">
    <location>
        <begin position="1"/>
        <end position="24"/>
    </location>
</feature>
<keyword evidence="3 5" id="KW-0732">Signal</keyword>
<comment type="subunit">
    <text evidence="1">Monomer.</text>
</comment>
<dbReference type="Gene3D" id="2.50.20.10">
    <property type="entry name" value="Lipoprotein localisation LolA/LolB/LppX"/>
    <property type="match status" value="1"/>
</dbReference>
<dbReference type="InterPro" id="IPR019207">
    <property type="entry name" value="DUF2092"/>
</dbReference>
<name>A0A9X9FWT4_PSEMA</name>